<evidence type="ECO:0000313" key="3">
    <source>
        <dbReference type="Proteomes" id="UP000241587"/>
    </source>
</evidence>
<comment type="caution">
    <text evidence="2">The sequence shown here is derived from an EMBL/GenBank/DDBJ whole genome shotgun (WGS) entry which is preliminary data.</text>
</comment>
<protein>
    <submittedName>
        <fullName evidence="2">Uncharacterized protein</fullName>
    </submittedName>
</protein>
<reference evidence="2 3" key="1">
    <citation type="submission" date="2018-02" db="EMBL/GenBank/DDBJ databases">
        <title>Fusarium culmorum secondary metabolites in fungal-bacterial-plant interactions.</title>
        <authorList>
            <person name="Schmidt R."/>
        </authorList>
    </citation>
    <scope>NUCLEOTIDE SEQUENCE [LARGE SCALE GENOMIC DNA]</scope>
    <source>
        <strain evidence="2 3">PV</strain>
    </source>
</reference>
<dbReference type="AlphaFoldDB" id="A0A2T4GQ77"/>
<dbReference type="OMA" id="YMRERSQ"/>
<evidence type="ECO:0000313" key="2">
    <source>
        <dbReference type="EMBL" id="PTD05620.1"/>
    </source>
</evidence>
<dbReference type="Proteomes" id="UP000241587">
    <property type="component" value="Unassembled WGS sequence"/>
</dbReference>
<gene>
    <name evidence="2" type="ORF">FCULG_00002571</name>
</gene>
<organism evidence="2 3">
    <name type="scientific">Fusarium culmorum</name>
    <dbReference type="NCBI Taxonomy" id="5516"/>
    <lineage>
        <taxon>Eukaryota</taxon>
        <taxon>Fungi</taxon>
        <taxon>Dikarya</taxon>
        <taxon>Ascomycota</taxon>
        <taxon>Pezizomycotina</taxon>
        <taxon>Sordariomycetes</taxon>
        <taxon>Hypocreomycetidae</taxon>
        <taxon>Hypocreales</taxon>
        <taxon>Nectriaceae</taxon>
        <taxon>Fusarium</taxon>
    </lineage>
</organism>
<feature type="region of interest" description="Disordered" evidence="1">
    <location>
        <begin position="201"/>
        <end position="234"/>
    </location>
</feature>
<evidence type="ECO:0000256" key="1">
    <source>
        <dbReference type="SAM" id="MobiDB-lite"/>
    </source>
</evidence>
<dbReference type="EMBL" id="PVEM01000012">
    <property type="protein sequence ID" value="PTD05620.1"/>
    <property type="molecule type" value="Genomic_DNA"/>
</dbReference>
<accession>A0A2T4GQ77</accession>
<sequence length="234" mass="27333">MSHTYDPKQHYLFRAGINVYAVDWPVIRQYPLLDKACRQRDQLDLFRRLDDNQAFCCIRIMNSQAFDIGNYIQPVVVSGGDPLENACDLFIYHFKIYEFAARYDISNLKTLSFYYLKVAADKLSYYVLAGTLSKMNYAFSPQETEFIAYMRERSQMQNETLTPRDHAAVMDDWQYSMTLENFLLGQIIMMKLHIQKLEADADPDVTDDTEVTDYTDDSEASDTERDDEDDDESQ</sequence>
<name>A0A2T4GQ77_FUSCU</name>
<keyword evidence="3" id="KW-1185">Reference proteome</keyword>
<dbReference type="OrthoDB" id="5072891at2759"/>
<proteinExistence type="predicted"/>